<dbReference type="InterPro" id="IPR002155">
    <property type="entry name" value="Thiolase"/>
</dbReference>
<proteinExistence type="inferred from homology"/>
<evidence type="ECO:0000256" key="5">
    <source>
        <dbReference type="ARBA" id="ARBA00023315"/>
    </source>
</evidence>
<dbReference type="Gene3D" id="3.40.47.10">
    <property type="match status" value="2"/>
</dbReference>
<evidence type="ECO:0000256" key="4">
    <source>
        <dbReference type="ARBA" id="ARBA00022752"/>
    </source>
</evidence>
<organism evidence="12 13">
    <name type="scientific">Devosia insulae DS-56</name>
    <dbReference type="NCBI Taxonomy" id="1116389"/>
    <lineage>
        <taxon>Bacteria</taxon>
        <taxon>Pseudomonadati</taxon>
        <taxon>Pseudomonadota</taxon>
        <taxon>Alphaproteobacteria</taxon>
        <taxon>Hyphomicrobiales</taxon>
        <taxon>Devosiaceae</taxon>
        <taxon>Devosia</taxon>
    </lineage>
</organism>
<evidence type="ECO:0000259" key="11">
    <source>
        <dbReference type="Pfam" id="PF02803"/>
    </source>
</evidence>
<dbReference type="InterPro" id="IPR020615">
    <property type="entry name" value="Thiolase_acyl_enz_int_AS"/>
</dbReference>
<feature type="active site" description="Proton acceptor" evidence="8">
    <location>
        <position position="348"/>
    </location>
</feature>
<dbReference type="InterPro" id="IPR020616">
    <property type="entry name" value="Thiolase_N"/>
</dbReference>
<dbReference type="GO" id="GO:0003988">
    <property type="term" value="F:acetyl-CoA C-acyltransferase activity"/>
    <property type="evidence" value="ECO:0007669"/>
    <property type="project" value="UniProtKB-ARBA"/>
</dbReference>
<evidence type="ECO:0000313" key="13">
    <source>
        <dbReference type="Proteomes" id="UP000095463"/>
    </source>
</evidence>
<dbReference type="AlphaFoldDB" id="A0A1E5XRL7"/>
<keyword evidence="4" id="KW-0583">PHB biosynthesis</keyword>
<dbReference type="OrthoDB" id="9764638at2"/>
<dbReference type="Proteomes" id="UP000095463">
    <property type="component" value="Unassembled WGS sequence"/>
</dbReference>
<dbReference type="PROSITE" id="PS00099">
    <property type="entry name" value="THIOLASE_3"/>
    <property type="match status" value="1"/>
</dbReference>
<keyword evidence="5 9" id="KW-0012">Acyltransferase</keyword>
<dbReference type="GO" id="GO:0042619">
    <property type="term" value="P:poly-hydroxybutyrate biosynthetic process"/>
    <property type="evidence" value="ECO:0007669"/>
    <property type="project" value="UniProtKB-KW"/>
</dbReference>
<accession>A0A1E5XRL7</accession>
<evidence type="ECO:0000256" key="9">
    <source>
        <dbReference type="RuleBase" id="RU003557"/>
    </source>
</evidence>
<gene>
    <name evidence="12" type="ORF">VW23_017315</name>
</gene>
<evidence type="ECO:0000256" key="6">
    <source>
        <dbReference type="ARBA" id="ARBA00037924"/>
    </source>
</evidence>
<dbReference type="SUPFAM" id="SSF53901">
    <property type="entry name" value="Thiolase-like"/>
    <property type="match status" value="2"/>
</dbReference>
<feature type="active site" description="Proton acceptor" evidence="8">
    <location>
        <position position="378"/>
    </location>
</feature>
<comment type="caution">
    <text evidence="12">The sequence shown here is derived from an EMBL/GenBank/DDBJ whole genome shotgun (WGS) entry which is preliminary data.</text>
</comment>
<dbReference type="Pfam" id="PF00108">
    <property type="entry name" value="Thiolase_N"/>
    <property type="match status" value="1"/>
</dbReference>
<evidence type="ECO:0000313" key="12">
    <source>
        <dbReference type="EMBL" id="OEO31246.1"/>
    </source>
</evidence>
<comment type="similarity">
    <text evidence="2 9">Belongs to the thiolase-like superfamily. Thiolase family.</text>
</comment>
<evidence type="ECO:0000256" key="1">
    <source>
        <dbReference type="ARBA" id="ARBA00004683"/>
    </source>
</evidence>
<evidence type="ECO:0000256" key="8">
    <source>
        <dbReference type="PIRSR" id="PIRSR000429-1"/>
    </source>
</evidence>
<feature type="active site" description="Acyl-thioester intermediate" evidence="8">
    <location>
        <position position="89"/>
    </location>
</feature>
<comment type="pathway">
    <text evidence="6">Metabolic intermediate biosynthesis; (R)-mevalonate biosynthesis; (R)-mevalonate from acetyl-CoA: step 1/3.</text>
</comment>
<dbReference type="InterPro" id="IPR020613">
    <property type="entry name" value="Thiolase_CS"/>
</dbReference>
<evidence type="ECO:0000256" key="2">
    <source>
        <dbReference type="ARBA" id="ARBA00010982"/>
    </source>
</evidence>
<dbReference type="PIRSF" id="PIRSF000429">
    <property type="entry name" value="Ac-CoA_Ac_transf"/>
    <property type="match status" value="1"/>
</dbReference>
<dbReference type="Pfam" id="PF02803">
    <property type="entry name" value="Thiolase_C"/>
    <property type="match status" value="1"/>
</dbReference>
<dbReference type="FunFam" id="3.40.47.10:FF:000010">
    <property type="entry name" value="Acetyl-CoA acetyltransferase (Thiolase)"/>
    <property type="match status" value="1"/>
</dbReference>
<dbReference type="NCBIfam" id="TIGR01930">
    <property type="entry name" value="AcCoA-C-Actrans"/>
    <property type="match status" value="1"/>
</dbReference>
<dbReference type="PROSITE" id="PS00737">
    <property type="entry name" value="THIOLASE_2"/>
    <property type="match status" value="1"/>
</dbReference>
<keyword evidence="13" id="KW-1185">Reference proteome</keyword>
<evidence type="ECO:0000256" key="7">
    <source>
        <dbReference type="ARBA" id="ARBA00080155"/>
    </source>
</evidence>
<feature type="domain" description="Thiolase N-terminal" evidence="10">
    <location>
        <begin position="5"/>
        <end position="261"/>
    </location>
</feature>
<dbReference type="PANTHER" id="PTHR18919">
    <property type="entry name" value="ACETYL-COA C-ACYLTRANSFERASE"/>
    <property type="match status" value="1"/>
</dbReference>
<dbReference type="InterPro" id="IPR016039">
    <property type="entry name" value="Thiolase-like"/>
</dbReference>
<keyword evidence="3 9" id="KW-0808">Transferase</keyword>
<dbReference type="InterPro" id="IPR020617">
    <property type="entry name" value="Thiolase_C"/>
</dbReference>
<evidence type="ECO:0000256" key="3">
    <source>
        <dbReference type="ARBA" id="ARBA00022679"/>
    </source>
</evidence>
<sequence length="391" mass="39582">MTNPVHVVAARRTPIGRFVGAFAELSSSALGAAAIRQVLADSGVDPATVDEVIIGQVLTAGAGMNPARQAAIGGGLPIGVPAFGVNKVCGSGLKAIHLGAQAIGAGDAELIVAGGQESMTQAPHLLAGRRASKLGDIAATDSIMIDGLVDAFNHVAMGITAEGLAAKFGIAREAQDSFALASHQKAVAAAAAGRFADEIVPVSVTERRETRLVSADEQPRADTTLAALAKLKPAFEAEGTVTAGNAASLNDGAAAVLLASEAKATELGLTSLGRIVSCASAALEPMEMGLGAATAARRALDKAGWRSADLDLIELNEAFAAQALAVIEAMDWDLERVNVNGGAIALGHPIGASGCRVVVTLLNEMRRRNLRRGLATLCIGGGQGVAICIER</sequence>
<feature type="domain" description="Thiolase C-terminal" evidence="11">
    <location>
        <begin position="270"/>
        <end position="391"/>
    </location>
</feature>
<dbReference type="RefSeq" id="WP_069909584.1">
    <property type="nucleotide sequence ID" value="NZ_LAJE02000165.1"/>
</dbReference>
<name>A0A1E5XRL7_9HYPH</name>
<comment type="pathway">
    <text evidence="1">Biopolymer metabolism; poly-(R)-3-hydroxybutanoate biosynthesis.</text>
</comment>
<dbReference type="PANTHER" id="PTHR18919:SF107">
    <property type="entry name" value="ACETYL-COA ACETYLTRANSFERASE, CYTOSOLIC"/>
    <property type="match status" value="1"/>
</dbReference>
<dbReference type="PROSITE" id="PS00098">
    <property type="entry name" value="THIOLASE_1"/>
    <property type="match status" value="1"/>
</dbReference>
<dbReference type="InterPro" id="IPR020610">
    <property type="entry name" value="Thiolase_AS"/>
</dbReference>
<protein>
    <recommendedName>
        <fullName evidence="7">Beta-ketothiolase</fullName>
    </recommendedName>
</protein>
<dbReference type="GO" id="GO:0044281">
    <property type="term" value="P:small molecule metabolic process"/>
    <property type="evidence" value="ECO:0007669"/>
    <property type="project" value="UniProtKB-ARBA"/>
</dbReference>
<reference evidence="12 13" key="1">
    <citation type="journal article" date="2015" name="Genome Announc.">
        <title>Genome Assemblies of Three Soil-Associated Devosia species: D. insulae, D. limi, and D. soli.</title>
        <authorList>
            <person name="Hassan Y.I."/>
            <person name="Lepp D."/>
            <person name="Zhou T."/>
        </authorList>
    </citation>
    <scope>NUCLEOTIDE SEQUENCE [LARGE SCALE GENOMIC DNA]</scope>
    <source>
        <strain evidence="12 13">DS-56</strain>
    </source>
</reference>
<dbReference type="EMBL" id="LAJE02000165">
    <property type="protein sequence ID" value="OEO31246.1"/>
    <property type="molecule type" value="Genomic_DNA"/>
</dbReference>
<evidence type="ECO:0000259" key="10">
    <source>
        <dbReference type="Pfam" id="PF00108"/>
    </source>
</evidence>
<dbReference type="CDD" id="cd00751">
    <property type="entry name" value="thiolase"/>
    <property type="match status" value="1"/>
</dbReference>